<gene>
    <name evidence="5" type="ORF">JM946_11000</name>
</gene>
<keyword evidence="3" id="KW-0804">Transcription</keyword>
<sequence length="305" mass="32765">MDALAAVVTLLKPQTLLSKIVRAGGRWGVRYPPYGQPSFALVLSGSCWLAAEGIPATTLHSGDFILFSATPGFSLASDLKTKPKAMVIPRPEDHADEVVHGDPMLEPAVTLIGGGFAFDPINASVLVDLLPKMMHIRATDPAIDGIAPVVELIKREMRAKRAGQALVLTRLIEIILVEALRSAPPEVQSTGLLAGLRDAQLAAALRGIHMKTSHPWTLETLARESGMSRSSFADRFARVIGITPLNYLLQWRIAVAKNMLAHEQTTIAEAAFAVGYRSASAFSTAFSRETGRSPKEFVDAHRAGA</sequence>
<dbReference type="Pfam" id="PF12852">
    <property type="entry name" value="Cupin_6"/>
    <property type="match status" value="1"/>
</dbReference>
<protein>
    <submittedName>
        <fullName evidence="5">AraC family transcriptional regulator</fullName>
    </submittedName>
</protein>
<dbReference type="Pfam" id="PF12833">
    <property type="entry name" value="HTH_18"/>
    <property type="match status" value="1"/>
</dbReference>
<dbReference type="InterPro" id="IPR018062">
    <property type="entry name" value="HTH_AraC-typ_CS"/>
</dbReference>
<dbReference type="EMBL" id="JAEVLS010000002">
    <property type="protein sequence ID" value="MBM0105281.1"/>
    <property type="molecule type" value="Genomic_DNA"/>
</dbReference>
<dbReference type="SMART" id="SM00342">
    <property type="entry name" value="HTH_ARAC"/>
    <property type="match status" value="1"/>
</dbReference>
<dbReference type="PANTHER" id="PTHR46796">
    <property type="entry name" value="HTH-TYPE TRANSCRIPTIONAL ACTIVATOR RHAS-RELATED"/>
    <property type="match status" value="1"/>
</dbReference>
<evidence type="ECO:0000256" key="1">
    <source>
        <dbReference type="ARBA" id="ARBA00023015"/>
    </source>
</evidence>
<keyword evidence="1" id="KW-0805">Transcription regulation</keyword>
<dbReference type="PROSITE" id="PS01124">
    <property type="entry name" value="HTH_ARAC_FAMILY_2"/>
    <property type="match status" value="1"/>
</dbReference>
<evidence type="ECO:0000313" key="6">
    <source>
        <dbReference type="Proteomes" id="UP000661077"/>
    </source>
</evidence>
<proteinExistence type="predicted"/>
<reference evidence="5 6" key="1">
    <citation type="journal article" date="2021" name="Int. J. Syst. Evol. Microbiol.">
        <title>Steroidobacter gossypii sp. nov., isolated from soil of cotton cropping field.</title>
        <authorList>
            <person name="Huang R."/>
            <person name="Yang S."/>
            <person name="Zhen C."/>
            <person name="Liu W."/>
        </authorList>
    </citation>
    <scope>NUCLEOTIDE SEQUENCE [LARGE SCALE GENOMIC DNA]</scope>
    <source>
        <strain evidence="5 6">S1-65</strain>
    </source>
</reference>
<evidence type="ECO:0000259" key="4">
    <source>
        <dbReference type="PROSITE" id="PS01124"/>
    </source>
</evidence>
<dbReference type="InterPro" id="IPR018060">
    <property type="entry name" value="HTH_AraC"/>
</dbReference>
<evidence type="ECO:0000313" key="5">
    <source>
        <dbReference type="EMBL" id="MBM0105281.1"/>
    </source>
</evidence>
<dbReference type="PROSITE" id="PS00041">
    <property type="entry name" value="HTH_ARAC_FAMILY_1"/>
    <property type="match status" value="1"/>
</dbReference>
<feature type="domain" description="HTH araC/xylS-type" evidence="4">
    <location>
        <begin position="202"/>
        <end position="300"/>
    </location>
</feature>
<comment type="caution">
    <text evidence="5">The sequence shown here is derived from an EMBL/GenBank/DDBJ whole genome shotgun (WGS) entry which is preliminary data.</text>
</comment>
<organism evidence="5 6">
    <name type="scientific">Steroidobacter gossypii</name>
    <dbReference type="NCBI Taxonomy" id="2805490"/>
    <lineage>
        <taxon>Bacteria</taxon>
        <taxon>Pseudomonadati</taxon>
        <taxon>Pseudomonadota</taxon>
        <taxon>Gammaproteobacteria</taxon>
        <taxon>Steroidobacterales</taxon>
        <taxon>Steroidobacteraceae</taxon>
        <taxon>Steroidobacter</taxon>
    </lineage>
</organism>
<dbReference type="Proteomes" id="UP000661077">
    <property type="component" value="Unassembled WGS sequence"/>
</dbReference>
<dbReference type="InterPro" id="IPR032783">
    <property type="entry name" value="AraC_lig"/>
</dbReference>
<dbReference type="PANTHER" id="PTHR46796:SF13">
    <property type="entry name" value="HTH-TYPE TRANSCRIPTIONAL ACTIVATOR RHAS"/>
    <property type="match status" value="1"/>
</dbReference>
<evidence type="ECO:0000256" key="3">
    <source>
        <dbReference type="ARBA" id="ARBA00023163"/>
    </source>
</evidence>
<dbReference type="SUPFAM" id="SSF46689">
    <property type="entry name" value="Homeodomain-like"/>
    <property type="match status" value="2"/>
</dbReference>
<keyword evidence="2" id="KW-0238">DNA-binding</keyword>
<dbReference type="RefSeq" id="WP_203167332.1">
    <property type="nucleotide sequence ID" value="NZ_JAEVLS010000002.1"/>
</dbReference>
<dbReference type="InterPro" id="IPR009057">
    <property type="entry name" value="Homeodomain-like_sf"/>
</dbReference>
<evidence type="ECO:0000256" key="2">
    <source>
        <dbReference type="ARBA" id="ARBA00023125"/>
    </source>
</evidence>
<name>A0ABS1WWC7_9GAMM</name>
<dbReference type="Gene3D" id="1.10.10.60">
    <property type="entry name" value="Homeodomain-like"/>
    <property type="match status" value="2"/>
</dbReference>
<keyword evidence="6" id="KW-1185">Reference proteome</keyword>
<accession>A0ABS1WWC7</accession>
<dbReference type="InterPro" id="IPR050204">
    <property type="entry name" value="AraC_XylS_family_regulators"/>
</dbReference>